<comment type="caution">
    <text evidence="1">The sequence shown here is derived from an EMBL/GenBank/DDBJ whole genome shotgun (WGS) entry which is preliminary data.</text>
</comment>
<evidence type="ECO:0000313" key="2">
    <source>
        <dbReference type="Proteomes" id="UP000660862"/>
    </source>
</evidence>
<accession>A0A917HB40</accession>
<dbReference type="AlphaFoldDB" id="A0A917HB40"/>
<name>A0A917HB40_9SPHI</name>
<dbReference type="Proteomes" id="UP000660862">
    <property type="component" value="Unassembled WGS sequence"/>
</dbReference>
<keyword evidence="2" id="KW-1185">Reference proteome</keyword>
<organism evidence="1 2">
    <name type="scientific">Parapedobacter pyrenivorans</name>
    <dbReference type="NCBI Taxonomy" id="1305674"/>
    <lineage>
        <taxon>Bacteria</taxon>
        <taxon>Pseudomonadati</taxon>
        <taxon>Bacteroidota</taxon>
        <taxon>Sphingobacteriia</taxon>
        <taxon>Sphingobacteriales</taxon>
        <taxon>Sphingobacteriaceae</taxon>
        <taxon>Parapedobacter</taxon>
    </lineage>
</organism>
<evidence type="ECO:0000313" key="1">
    <source>
        <dbReference type="EMBL" id="GGG72855.1"/>
    </source>
</evidence>
<dbReference type="RefSeq" id="WP_188503920.1">
    <property type="nucleotide sequence ID" value="NZ_BMER01000001.1"/>
</dbReference>
<sequence>MDKMKLEVGTAWADITPPLELGLLTSSVKGTYEPFLSVRSPLKAKVVAIKSQGAVVALVSLDLLGLTETVVGDWNHFKEPINEALPGGTVIITCTHTHNAPESVGLSPLYELPRFKTWLADLRNALITAITCASASLRPCKVRFAVSSLQDYSLQRRIANAGHVVLSDSMQPISKHLMDRQPVDRRVRTMRFIDDQADTVATVVHTACHPVHEMCLPQVSADFPGDLCAALERTGETGMALFLNGAAGDVNPPTVSMGAAYAVAHGNALAEVARRAIPEEQVVDGTLVCLSREIALPVRQGVDWLSSSTVDACLHVLAFGPLAIVFLPGEPFTEVSNAIEHASPYKLTVVVAYGESSIGYLPTASAFDDGGYETETGRWSYLAPGAAVIVQQETIAMLKESIQSV</sequence>
<gene>
    <name evidence="1" type="ORF">GCM10007415_00190</name>
</gene>
<reference evidence="1" key="1">
    <citation type="journal article" date="2014" name="Int. J. Syst. Evol. Microbiol.">
        <title>Complete genome sequence of Corynebacterium casei LMG S-19264T (=DSM 44701T), isolated from a smear-ripened cheese.</title>
        <authorList>
            <consortium name="US DOE Joint Genome Institute (JGI-PGF)"/>
            <person name="Walter F."/>
            <person name="Albersmeier A."/>
            <person name="Kalinowski J."/>
            <person name="Ruckert C."/>
        </authorList>
    </citation>
    <scope>NUCLEOTIDE SEQUENCE</scope>
    <source>
        <strain evidence="1">CGMCC 1.12195</strain>
    </source>
</reference>
<dbReference type="EMBL" id="BMER01000001">
    <property type="protein sequence ID" value="GGG72855.1"/>
    <property type="molecule type" value="Genomic_DNA"/>
</dbReference>
<protein>
    <recommendedName>
        <fullName evidence="3">Neutral/alkaline non-lysosomal ceramidase, N-terminal</fullName>
    </recommendedName>
</protein>
<reference evidence="1" key="2">
    <citation type="submission" date="2020-09" db="EMBL/GenBank/DDBJ databases">
        <authorList>
            <person name="Sun Q."/>
            <person name="Zhou Y."/>
        </authorList>
    </citation>
    <scope>NUCLEOTIDE SEQUENCE</scope>
    <source>
        <strain evidence="1">CGMCC 1.12195</strain>
    </source>
</reference>
<proteinExistence type="predicted"/>
<evidence type="ECO:0008006" key="3">
    <source>
        <dbReference type="Google" id="ProtNLM"/>
    </source>
</evidence>